<evidence type="ECO:0000313" key="2">
    <source>
        <dbReference type="EMBL" id="NIA70246.1"/>
    </source>
</evidence>
<protein>
    <submittedName>
        <fullName evidence="2">DUF2336 domain-containing protein</fullName>
    </submittedName>
</protein>
<dbReference type="AlphaFoldDB" id="A0A967KGC7"/>
<gene>
    <name evidence="2" type="ORF">HBA54_16690</name>
</gene>
<reference evidence="2" key="1">
    <citation type="submission" date="2020-03" db="EMBL/GenBank/DDBJ databases">
        <title>Genome of Pelagibius litoralis DSM 21314T.</title>
        <authorList>
            <person name="Wang G."/>
        </authorList>
    </citation>
    <scope>NUCLEOTIDE SEQUENCE</scope>
    <source>
        <strain evidence="2">DSM 21314</strain>
    </source>
</reference>
<dbReference type="PIRSF" id="PIRSF035865">
    <property type="entry name" value="UCP035865"/>
    <property type="match status" value="1"/>
</dbReference>
<comment type="caution">
    <text evidence="2">The sequence shown here is derived from an EMBL/GenBank/DDBJ whole genome shotgun (WGS) entry which is preliminary data.</text>
</comment>
<keyword evidence="3" id="KW-1185">Reference proteome</keyword>
<proteinExistence type="predicted"/>
<dbReference type="InterPro" id="IPR019285">
    <property type="entry name" value="DUF2336"/>
</dbReference>
<name>A0A967KGC7_9PROT</name>
<feature type="region of interest" description="Disordered" evidence="1">
    <location>
        <begin position="1"/>
        <end position="26"/>
    </location>
</feature>
<dbReference type="Pfam" id="PF10098">
    <property type="entry name" value="DUF2336"/>
    <property type="match status" value="1"/>
</dbReference>
<dbReference type="EMBL" id="JAAQPH010000013">
    <property type="protein sequence ID" value="NIA70246.1"/>
    <property type="molecule type" value="Genomic_DNA"/>
</dbReference>
<evidence type="ECO:0000256" key="1">
    <source>
        <dbReference type="SAM" id="MobiDB-lite"/>
    </source>
</evidence>
<sequence>MMQLSTAIDERPAAPAARLSDALTSPTYGEPAVETADRVGRAFAAGHLSEDERLAAVETFERLARNEEVEVRLALAEHIKGCPFLPHNIARILADDIEAVAVPVLKTSIVLTDEDLLSIIENGNTAKQRAVAGRSTVSETVADALIDTGDKQVVGTLLSNEGAAISGESLHNVIDSYGEETEIQTLMVERQALPITVKERLVTMVSGDLRDRLIGRHGFPTVLVDRLIRHGKERALIQSLSATTSIDEIEAAAMRLFLNGGLTSTLLIRSLCVGRLDIFEICIATLARVPAAQAQRVIAKPNSSTCQELFERSGIPAQLFSAFRIALDVVVNAERQPAAGWKKVDEKKIIDRWVNNYDRLSPENLESVLCQLGRLEGDKA</sequence>
<dbReference type="Proteomes" id="UP000761264">
    <property type="component" value="Unassembled WGS sequence"/>
</dbReference>
<dbReference type="InterPro" id="IPR014598">
    <property type="entry name" value="UCP035865"/>
</dbReference>
<evidence type="ECO:0000313" key="3">
    <source>
        <dbReference type="Proteomes" id="UP000761264"/>
    </source>
</evidence>
<accession>A0A967KGC7</accession>
<dbReference type="RefSeq" id="WP_167226669.1">
    <property type="nucleotide sequence ID" value="NZ_JAAQPH010000013.1"/>
</dbReference>
<organism evidence="2 3">
    <name type="scientific">Pelagibius litoralis</name>
    <dbReference type="NCBI Taxonomy" id="374515"/>
    <lineage>
        <taxon>Bacteria</taxon>
        <taxon>Pseudomonadati</taxon>
        <taxon>Pseudomonadota</taxon>
        <taxon>Alphaproteobacteria</taxon>
        <taxon>Rhodospirillales</taxon>
        <taxon>Rhodovibrionaceae</taxon>
        <taxon>Pelagibius</taxon>
    </lineage>
</organism>